<comment type="caution">
    <text evidence="1">The sequence shown here is derived from an EMBL/GenBank/DDBJ whole genome shotgun (WGS) entry which is preliminary data.</text>
</comment>
<evidence type="ECO:0000313" key="2">
    <source>
        <dbReference type="Proteomes" id="UP001162060"/>
    </source>
</evidence>
<organism evidence="1 2">
    <name type="scientific">Peronospora matthiolae</name>
    <dbReference type="NCBI Taxonomy" id="2874970"/>
    <lineage>
        <taxon>Eukaryota</taxon>
        <taxon>Sar</taxon>
        <taxon>Stramenopiles</taxon>
        <taxon>Oomycota</taxon>
        <taxon>Peronosporomycetes</taxon>
        <taxon>Peronosporales</taxon>
        <taxon>Peronosporaceae</taxon>
        <taxon>Peronospora</taxon>
    </lineage>
</organism>
<protein>
    <submittedName>
        <fullName evidence="1">Uncharacterized protein</fullName>
    </submittedName>
</protein>
<reference evidence="1" key="1">
    <citation type="submission" date="2024-01" db="EMBL/GenBank/DDBJ databases">
        <authorList>
            <person name="Webb A."/>
        </authorList>
    </citation>
    <scope>NUCLEOTIDE SEQUENCE</scope>
    <source>
        <strain evidence="1">Pm1</strain>
    </source>
</reference>
<dbReference type="Proteomes" id="UP001162060">
    <property type="component" value="Unassembled WGS sequence"/>
</dbReference>
<accession>A0AAV1U4S3</accession>
<dbReference type="EMBL" id="CAKLBY020000130">
    <property type="protein sequence ID" value="CAK7928727.1"/>
    <property type="molecule type" value="Genomic_DNA"/>
</dbReference>
<dbReference type="AlphaFoldDB" id="A0AAV1U4S3"/>
<sequence>MLNVILMDMNSEDGCRTVSICLIHVAANLASEYVCQVVAMHRAVTAFAVPLTGMSSAKLKIGGGSSTAVCIVVAAAPPKVTTPPSQFMTRLQYKFDGYQILSARRWMQTR</sequence>
<gene>
    <name evidence="1" type="ORF">PM001_LOCUS13877</name>
</gene>
<evidence type="ECO:0000313" key="1">
    <source>
        <dbReference type="EMBL" id="CAK7928727.1"/>
    </source>
</evidence>
<proteinExistence type="predicted"/>
<name>A0AAV1U4S3_9STRA</name>